<feature type="compositionally biased region" description="Low complexity" evidence="5">
    <location>
        <begin position="510"/>
        <end position="525"/>
    </location>
</feature>
<feature type="compositionally biased region" description="Acidic residues" evidence="5">
    <location>
        <begin position="424"/>
        <end position="436"/>
    </location>
</feature>
<evidence type="ECO:0000256" key="5">
    <source>
        <dbReference type="SAM" id="MobiDB-lite"/>
    </source>
</evidence>
<feature type="compositionally biased region" description="Basic and acidic residues" evidence="5">
    <location>
        <begin position="488"/>
        <end position="506"/>
    </location>
</feature>
<dbReference type="PANTHER" id="PTHR23188:SF12">
    <property type="entry name" value="RNA POLYMERASE II-ASSOCIATED FACTOR 1 HOMOLOG"/>
    <property type="match status" value="1"/>
</dbReference>
<proteinExistence type="inferred from homology"/>
<name>A0A9D4P164_DERFA</name>
<dbReference type="EMBL" id="SDOV01000003">
    <property type="protein sequence ID" value="KAH7642851.1"/>
    <property type="molecule type" value="Genomic_DNA"/>
</dbReference>
<reference evidence="6" key="2">
    <citation type="journal article" date="2021" name="World Allergy Organ. J.">
        <title>Chromosome-level assembly of Dermatophagoides farinae genome and transcriptome reveals two novel allergens Der f 37 and Der f 39.</title>
        <authorList>
            <person name="Chen J."/>
            <person name="Cai Z."/>
            <person name="Fan D."/>
            <person name="Hu J."/>
            <person name="Hou Y."/>
            <person name="He Y."/>
            <person name="Zhang Z."/>
            <person name="Zhao Z."/>
            <person name="Gao P."/>
            <person name="Hu W."/>
            <person name="Sun J."/>
            <person name="Li J."/>
            <person name="Ji K."/>
        </authorList>
    </citation>
    <scope>NUCLEOTIDE SEQUENCE</scope>
    <source>
        <strain evidence="6">JKM2019</strain>
    </source>
</reference>
<evidence type="ECO:0000256" key="2">
    <source>
        <dbReference type="ARBA" id="ARBA00007560"/>
    </source>
</evidence>
<reference evidence="6" key="1">
    <citation type="submission" date="2020-06" db="EMBL/GenBank/DDBJ databases">
        <authorList>
            <person name="Ji K."/>
            <person name="Li J."/>
        </authorList>
    </citation>
    <scope>NUCLEOTIDE SEQUENCE</scope>
    <source>
        <strain evidence="6">JKM2019</strain>
        <tissue evidence="6">Whole body</tissue>
    </source>
</reference>
<keyword evidence="4" id="KW-0539">Nucleus</keyword>
<evidence type="ECO:0000256" key="3">
    <source>
        <dbReference type="ARBA" id="ARBA00020462"/>
    </source>
</evidence>
<accession>A0A9D4P164</accession>
<feature type="compositionally biased region" description="Low complexity" evidence="5">
    <location>
        <begin position="17"/>
        <end position="35"/>
    </location>
</feature>
<feature type="region of interest" description="Disordered" evidence="5">
    <location>
        <begin position="404"/>
        <end position="532"/>
    </location>
</feature>
<comment type="similarity">
    <text evidence="2">Belongs to the PAF1 family.</text>
</comment>
<comment type="caution">
    <text evidence="6">The sequence shown here is derived from an EMBL/GenBank/DDBJ whole genome shotgun (WGS) entry which is preliminary data.</text>
</comment>
<evidence type="ECO:0000256" key="1">
    <source>
        <dbReference type="ARBA" id="ARBA00004123"/>
    </source>
</evidence>
<comment type="subcellular location">
    <subcellularLocation>
        <location evidence="1">Nucleus</location>
    </subcellularLocation>
</comment>
<dbReference type="PANTHER" id="PTHR23188">
    <property type="entry name" value="RNA POLYMERASE II-ASSOCIATED FACTOR 1 HOMOLOG"/>
    <property type="match status" value="1"/>
</dbReference>
<dbReference type="GO" id="GO:0003682">
    <property type="term" value="F:chromatin binding"/>
    <property type="evidence" value="ECO:0007669"/>
    <property type="project" value="TreeGrafter"/>
</dbReference>
<protein>
    <recommendedName>
        <fullName evidence="3">RNA polymerase II-associated factor 1 homolog</fullName>
    </recommendedName>
</protein>
<dbReference type="GO" id="GO:0000993">
    <property type="term" value="F:RNA polymerase II complex binding"/>
    <property type="evidence" value="ECO:0007669"/>
    <property type="project" value="TreeGrafter"/>
</dbReference>
<dbReference type="AlphaFoldDB" id="A0A9D4P164"/>
<sequence length="532" mass="61178">MAPVVQIPATNGNKTASQTTSDRSSLTTTTTTTATKKPIERRPELFCKVKYSNSLPDIPFDPKFIVYPFDTNRFVEYKQTSLEKNYKHDLLTEQDLGVTIDLINPETYEIDEYKNLRLAEEDEKLLEDEIAAPQDTKRSRCHNRAITWLKKTEYISTEFNRYGASSDKTETKVGFGVRKRMRDENFYLDRDSQIAAINKTFESAKKPILSHPGKPGLKPVKTWPVFPDFELWKYPFAQVMFDADPAPSEKEKEMSQAMIRGVMDESGEQFVAYFLPTEDSMNKRKIDELEGRDYTENEDYEYSMAREYNWNVKNKATKGYEENYFFVWRDDAVCYNELETRVKLSKRRVKHTATNSKLVVKHRQLNEQEYKIQEIRMTQLEPPQEEDEAAAAAAAAATKSEMMEYNEDDDNDDQQQSEQQQQDQEMDEEDEDEDDDGGHKRKSRNKKNRNESDDEESAQSSSSSSSSASSSAASSSESSSESSDESDNENRKQQKPSSPKEKDLQKKKQQQQQESRAASSADSSQIFGSDSD</sequence>
<evidence type="ECO:0000256" key="4">
    <source>
        <dbReference type="ARBA" id="ARBA00023242"/>
    </source>
</evidence>
<organism evidence="6">
    <name type="scientific">Dermatophagoides farinae</name>
    <name type="common">American house dust mite</name>
    <dbReference type="NCBI Taxonomy" id="6954"/>
    <lineage>
        <taxon>Eukaryota</taxon>
        <taxon>Metazoa</taxon>
        <taxon>Ecdysozoa</taxon>
        <taxon>Arthropoda</taxon>
        <taxon>Chelicerata</taxon>
        <taxon>Arachnida</taxon>
        <taxon>Acari</taxon>
        <taxon>Acariformes</taxon>
        <taxon>Sarcoptiformes</taxon>
        <taxon>Astigmata</taxon>
        <taxon>Psoroptidia</taxon>
        <taxon>Analgoidea</taxon>
        <taxon>Pyroglyphidae</taxon>
        <taxon>Dermatophagoidinae</taxon>
        <taxon>Dermatophagoides</taxon>
    </lineage>
</organism>
<dbReference type="Pfam" id="PF03985">
    <property type="entry name" value="Paf1"/>
    <property type="match status" value="1"/>
</dbReference>
<feature type="compositionally biased region" description="Low complexity" evidence="5">
    <location>
        <begin position="458"/>
        <end position="481"/>
    </location>
</feature>
<dbReference type="GO" id="GO:0016593">
    <property type="term" value="C:Cdc73/Paf1 complex"/>
    <property type="evidence" value="ECO:0007669"/>
    <property type="project" value="InterPro"/>
</dbReference>
<gene>
    <name evidence="6" type="ORF">HUG17_9542</name>
</gene>
<dbReference type="Proteomes" id="UP000828236">
    <property type="component" value="Unassembled WGS sequence"/>
</dbReference>
<evidence type="ECO:0000313" key="6">
    <source>
        <dbReference type="EMBL" id="KAH7642851.1"/>
    </source>
</evidence>
<feature type="compositionally biased region" description="Acidic residues" evidence="5">
    <location>
        <begin position="404"/>
        <end position="415"/>
    </location>
</feature>
<dbReference type="GO" id="GO:0006368">
    <property type="term" value="P:transcription elongation by RNA polymerase II"/>
    <property type="evidence" value="ECO:0007669"/>
    <property type="project" value="InterPro"/>
</dbReference>
<dbReference type="InterPro" id="IPR007133">
    <property type="entry name" value="RNA_pol_II-assoc_Paf1"/>
</dbReference>
<feature type="region of interest" description="Disordered" evidence="5">
    <location>
        <begin position="1"/>
        <end position="37"/>
    </location>
</feature>